<dbReference type="EMBL" id="JARKIF010000050">
    <property type="protein sequence ID" value="KAJ7607365.1"/>
    <property type="molecule type" value="Genomic_DNA"/>
</dbReference>
<sequence length="269" mass="30224">MAPLSSSLPEASSSCPLDLQADAVRLCIALQTQLNPAFLSAATDLLSCSDLPPDEFRRHSRKIIRLIEAARATLEASGTSLFLFTLSEEANRKYKDAYFDLLHMLQKRRADVDATLQSRANSLLVRLSSNFCSGPDSTFQFHGVLPDALRQSLALGITTCTPVPVPQPARSSNDMPPPDAFPHTRRWSEPPRHQRKRARYHLLLPNTEAHVRRARKRVRHEAEQENHVPGPCPDSEMSYNFKPPKLTKRFGIFCTGKSSMHQPRSVRAY</sequence>
<dbReference type="AlphaFoldDB" id="A0AAD7B1K6"/>
<comment type="caution">
    <text evidence="2">The sequence shown here is derived from an EMBL/GenBank/DDBJ whole genome shotgun (WGS) entry which is preliminary data.</text>
</comment>
<keyword evidence="3" id="KW-1185">Reference proteome</keyword>
<name>A0AAD7B1K6_9AGAR</name>
<organism evidence="2 3">
    <name type="scientific">Roridomyces roridus</name>
    <dbReference type="NCBI Taxonomy" id="1738132"/>
    <lineage>
        <taxon>Eukaryota</taxon>
        <taxon>Fungi</taxon>
        <taxon>Dikarya</taxon>
        <taxon>Basidiomycota</taxon>
        <taxon>Agaricomycotina</taxon>
        <taxon>Agaricomycetes</taxon>
        <taxon>Agaricomycetidae</taxon>
        <taxon>Agaricales</taxon>
        <taxon>Marasmiineae</taxon>
        <taxon>Mycenaceae</taxon>
        <taxon>Roridomyces</taxon>
    </lineage>
</organism>
<evidence type="ECO:0000313" key="3">
    <source>
        <dbReference type="Proteomes" id="UP001221142"/>
    </source>
</evidence>
<gene>
    <name evidence="2" type="ORF">FB45DRAFT_948159</name>
</gene>
<evidence type="ECO:0000256" key="1">
    <source>
        <dbReference type="SAM" id="MobiDB-lite"/>
    </source>
</evidence>
<evidence type="ECO:0000313" key="2">
    <source>
        <dbReference type="EMBL" id="KAJ7607365.1"/>
    </source>
</evidence>
<dbReference type="Proteomes" id="UP001221142">
    <property type="component" value="Unassembled WGS sequence"/>
</dbReference>
<accession>A0AAD7B1K6</accession>
<proteinExistence type="predicted"/>
<reference evidence="2" key="1">
    <citation type="submission" date="2023-03" db="EMBL/GenBank/DDBJ databases">
        <title>Massive genome expansion in bonnet fungi (Mycena s.s.) driven by repeated elements and novel gene families across ecological guilds.</title>
        <authorList>
            <consortium name="Lawrence Berkeley National Laboratory"/>
            <person name="Harder C.B."/>
            <person name="Miyauchi S."/>
            <person name="Viragh M."/>
            <person name="Kuo A."/>
            <person name="Thoen E."/>
            <person name="Andreopoulos B."/>
            <person name="Lu D."/>
            <person name="Skrede I."/>
            <person name="Drula E."/>
            <person name="Henrissat B."/>
            <person name="Morin E."/>
            <person name="Kohler A."/>
            <person name="Barry K."/>
            <person name="LaButti K."/>
            <person name="Morin E."/>
            <person name="Salamov A."/>
            <person name="Lipzen A."/>
            <person name="Mereny Z."/>
            <person name="Hegedus B."/>
            <person name="Baldrian P."/>
            <person name="Stursova M."/>
            <person name="Weitz H."/>
            <person name="Taylor A."/>
            <person name="Grigoriev I.V."/>
            <person name="Nagy L.G."/>
            <person name="Martin F."/>
            <person name="Kauserud H."/>
        </authorList>
    </citation>
    <scope>NUCLEOTIDE SEQUENCE</scope>
    <source>
        <strain evidence="2">9284</strain>
    </source>
</reference>
<feature type="region of interest" description="Disordered" evidence="1">
    <location>
        <begin position="165"/>
        <end position="197"/>
    </location>
</feature>
<protein>
    <submittedName>
        <fullName evidence="2">Uncharacterized protein</fullName>
    </submittedName>
</protein>